<gene>
    <name evidence="10" type="ORF">GRI89_07935</name>
</gene>
<evidence type="ECO:0000256" key="4">
    <source>
        <dbReference type="ARBA" id="ARBA00022729"/>
    </source>
</evidence>
<comment type="caution">
    <text evidence="10">The sequence shown here is derived from an EMBL/GenBank/DDBJ whole genome shotgun (WGS) entry which is preliminary data.</text>
</comment>
<dbReference type="Pfam" id="PF01915">
    <property type="entry name" value="Glyco_hydro_3_C"/>
    <property type="match status" value="1"/>
</dbReference>
<evidence type="ECO:0000259" key="8">
    <source>
        <dbReference type="Pfam" id="PF00933"/>
    </source>
</evidence>
<evidence type="ECO:0000256" key="3">
    <source>
        <dbReference type="ARBA" id="ARBA00012744"/>
    </source>
</evidence>
<dbReference type="InterPro" id="IPR001764">
    <property type="entry name" value="Glyco_hydro_3_N"/>
</dbReference>
<accession>A0A6I4SWL1</accession>
<dbReference type="InterPro" id="IPR036881">
    <property type="entry name" value="Glyco_hydro_3_C_sf"/>
</dbReference>
<evidence type="ECO:0000256" key="5">
    <source>
        <dbReference type="ARBA" id="ARBA00022801"/>
    </source>
</evidence>
<evidence type="ECO:0000256" key="2">
    <source>
        <dbReference type="ARBA" id="ARBA00005336"/>
    </source>
</evidence>
<evidence type="ECO:0000259" key="9">
    <source>
        <dbReference type="Pfam" id="PF01915"/>
    </source>
</evidence>
<dbReference type="EC" id="3.2.1.21" evidence="3"/>
<dbReference type="SUPFAM" id="SSF52279">
    <property type="entry name" value="Beta-D-glucan exohydrolase, C-terminal domain"/>
    <property type="match status" value="1"/>
</dbReference>
<dbReference type="GO" id="GO:0009251">
    <property type="term" value="P:glucan catabolic process"/>
    <property type="evidence" value="ECO:0007669"/>
    <property type="project" value="TreeGrafter"/>
</dbReference>
<evidence type="ECO:0000256" key="1">
    <source>
        <dbReference type="ARBA" id="ARBA00000448"/>
    </source>
</evidence>
<proteinExistence type="inferred from homology"/>
<dbReference type="Proteomes" id="UP000433652">
    <property type="component" value="Unassembled WGS sequence"/>
</dbReference>
<organism evidence="10 11">
    <name type="scientific">Croceibacterium salegens</name>
    <dbReference type="NCBI Taxonomy" id="1737568"/>
    <lineage>
        <taxon>Bacteria</taxon>
        <taxon>Pseudomonadati</taxon>
        <taxon>Pseudomonadota</taxon>
        <taxon>Alphaproteobacteria</taxon>
        <taxon>Sphingomonadales</taxon>
        <taxon>Erythrobacteraceae</taxon>
        <taxon>Croceibacterium</taxon>
    </lineage>
</organism>
<keyword evidence="4" id="KW-0732">Signal</keyword>
<protein>
    <recommendedName>
        <fullName evidence="3">beta-glucosidase</fullName>
        <ecNumber evidence="3">3.2.1.21</ecNumber>
    </recommendedName>
</protein>
<evidence type="ECO:0000256" key="7">
    <source>
        <dbReference type="SAM" id="MobiDB-lite"/>
    </source>
</evidence>
<dbReference type="PANTHER" id="PTHR30620">
    <property type="entry name" value="PERIPLASMIC BETA-GLUCOSIDASE-RELATED"/>
    <property type="match status" value="1"/>
</dbReference>
<dbReference type="InterPro" id="IPR036962">
    <property type="entry name" value="Glyco_hydro_3_N_sf"/>
</dbReference>
<dbReference type="PRINTS" id="PR00133">
    <property type="entry name" value="GLHYDRLASE3"/>
</dbReference>
<dbReference type="InterPro" id="IPR002772">
    <property type="entry name" value="Glyco_hydro_3_C"/>
</dbReference>
<dbReference type="Gene3D" id="3.40.50.1700">
    <property type="entry name" value="Glycoside hydrolase family 3 C-terminal domain"/>
    <property type="match status" value="1"/>
</dbReference>
<comment type="similarity">
    <text evidence="2">Belongs to the glycosyl hydrolase 3 family.</text>
</comment>
<dbReference type="EMBL" id="WTYM01000035">
    <property type="protein sequence ID" value="MXO59470.1"/>
    <property type="molecule type" value="Genomic_DNA"/>
</dbReference>
<keyword evidence="6" id="KW-0326">Glycosidase</keyword>
<name>A0A6I4SWL1_9SPHN</name>
<evidence type="ECO:0000313" key="10">
    <source>
        <dbReference type="EMBL" id="MXO59470.1"/>
    </source>
</evidence>
<sequence>MLTGACAPGLSATAPQTPVEARVKPVLRIDGEEFRDLNANSVLDPYEDWRLDDLARARDLVSRMTVAEKVGTLMHSTLPGQGGQLGAAASYDMDALGELVNTKHVTSFITRLSLPPAGLAEQDNAVQELAEGSRLGIPVTISTDPRNHFQYVLGASAEASGNTQWPELLGFGALADEDLVSRFGEIAAREYRALGIHMALSPQLDLATEPRWARGSGTFGSDVALTNRLGAAYVEGFQGGGHGLARDGVMTVVKHWVGYGAQPEGFDAHNWYGRFARPGKYLPLHVEAFQGALAANSAGVMPAYPIMTETTLDGEPLEAVGPGFSKQLIDGLLRGKMGYDGIVLSDWAITRDCNERCRAPTREAPQQPQDISTAWGVEDLTVRQRYVKGLNAGLDQFGGTDDVEPLLAAVADGEVSETRLDQSVMRVMLPKFRLGLFENPYVDPAKAQAAAGSVEDFALAARIQREAQVLLKDNDALPLKPGARVWLSGMSAEAAREAGLVVVDDPAEADVAIVRAGTPSEMLHPNNFFGRLYHEGRLDFRPGDDAYEALQKAKPNVPTVLALFLDRPAVLTSVEPLTDVILANFGASDAAVLDVLTGKVNAKGRLPFELPRSMAAVEAQDPAAPDDSKDPLYPRGAGIVR</sequence>
<dbReference type="Gene3D" id="3.20.20.300">
    <property type="entry name" value="Glycoside hydrolase, family 3, N-terminal domain"/>
    <property type="match status" value="1"/>
</dbReference>
<feature type="region of interest" description="Disordered" evidence="7">
    <location>
        <begin position="618"/>
        <end position="641"/>
    </location>
</feature>
<feature type="domain" description="Glycoside hydrolase family 3 N-terminal" evidence="8">
    <location>
        <begin position="81"/>
        <end position="428"/>
    </location>
</feature>
<dbReference type="InterPro" id="IPR051915">
    <property type="entry name" value="Cellulose_Degrad_GH3"/>
</dbReference>
<keyword evidence="11" id="KW-1185">Reference proteome</keyword>
<dbReference type="Pfam" id="PF00933">
    <property type="entry name" value="Glyco_hydro_3"/>
    <property type="match status" value="1"/>
</dbReference>
<dbReference type="OrthoDB" id="9781691at2"/>
<evidence type="ECO:0000256" key="6">
    <source>
        <dbReference type="ARBA" id="ARBA00023295"/>
    </source>
</evidence>
<dbReference type="PANTHER" id="PTHR30620:SF16">
    <property type="entry name" value="LYSOSOMAL BETA GLUCOSIDASE"/>
    <property type="match status" value="1"/>
</dbReference>
<feature type="domain" description="Glycoside hydrolase family 3 C-terminal" evidence="9">
    <location>
        <begin position="503"/>
        <end position="639"/>
    </location>
</feature>
<keyword evidence="5 10" id="KW-0378">Hydrolase</keyword>
<dbReference type="SUPFAM" id="SSF51445">
    <property type="entry name" value="(Trans)glycosidases"/>
    <property type="match status" value="1"/>
</dbReference>
<reference evidence="10 11" key="1">
    <citation type="submission" date="2019-12" db="EMBL/GenBank/DDBJ databases">
        <title>Genomic-based taxomic classification of the family Erythrobacteraceae.</title>
        <authorList>
            <person name="Xu L."/>
        </authorList>
    </citation>
    <scope>NUCLEOTIDE SEQUENCE [LARGE SCALE GENOMIC DNA]</scope>
    <source>
        <strain evidence="10 11">MCCC 1K01500</strain>
    </source>
</reference>
<dbReference type="AlphaFoldDB" id="A0A6I4SWL1"/>
<dbReference type="GO" id="GO:0008422">
    <property type="term" value="F:beta-glucosidase activity"/>
    <property type="evidence" value="ECO:0007669"/>
    <property type="project" value="UniProtKB-EC"/>
</dbReference>
<comment type="catalytic activity">
    <reaction evidence="1">
        <text>Hydrolysis of terminal, non-reducing beta-D-glucosyl residues with release of beta-D-glucose.</text>
        <dbReference type="EC" id="3.2.1.21"/>
    </reaction>
</comment>
<evidence type="ECO:0000313" key="11">
    <source>
        <dbReference type="Proteomes" id="UP000433652"/>
    </source>
</evidence>
<dbReference type="InterPro" id="IPR017853">
    <property type="entry name" value="GH"/>
</dbReference>